<dbReference type="PANTHER" id="PTHR30487">
    <property type="entry name" value="TYPE 4 PREPILIN-LIKE PROTEINS LEADER PEPTIDE-PROCESSING ENZYME"/>
    <property type="match status" value="1"/>
</dbReference>
<keyword evidence="1" id="KW-0472">Membrane</keyword>
<comment type="caution">
    <text evidence="3">The sequence shown here is derived from an EMBL/GenBank/DDBJ whole genome shotgun (WGS) entry which is preliminary data.</text>
</comment>
<feature type="transmembrane region" description="Helical" evidence="1">
    <location>
        <begin position="51"/>
        <end position="68"/>
    </location>
</feature>
<accession>A0ABX2LU02</accession>
<keyword evidence="1" id="KW-0812">Transmembrane</keyword>
<feature type="domain" description="Prepilin peptidase A24 N-terminal" evidence="2">
    <location>
        <begin position="9"/>
        <end position="66"/>
    </location>
</feature>
<keyword evidence="1" id="KW-1133">Transmembrane helix</keyword>
<dbReference type="Proteomes" id="UP000610527">
    <property type="component" value="Unassembled WGS sequence"/>
</dbReference>
<sequence length="209" mass="24707">MTQLKFNYLIMRSKCDYCDSKLQWFVLIPILSFFILRGNTACCHNKLKRHYIIGECLSFILIPIIIYFDVQVHLPLFISTYLFLLTMALYDIETLSINVFMLILFAIVCTAHSIFYFSTFIIFFFILHVFYFLSPKHIGYGDILLLTILSCFFPYHFYVIFLLFTLFIAIIVSSVLLITKQQTYIPFVPFMFIGFIFASCLYHSTLMYL</sequence>
<gene>
    <name evidence="3" type="ORF">HUN84_06680</name>
</gene>
<feature type="transmembrane region" description="Helical" evidence="1">
    <location>
        <begin position="143"/>
        <end position="172"/>
    </location>
</feature>
<evidence type="ECO:0000259" key="2">
    <source>
        <dbReference type="Pfam" id="PF06750"/>
    </source>
</evidence>
<reference evidence="3 4" key="1">
    <citation type="submission" date="2020-06" db="EMBL/GenBank/DDBJ databases">
        <title>Staphylococcus borealis sp. nov. -A novel member of the Staphylococcaceae family isolated from skin and blood in humans.</title>
        <authorList>
            <person name="Pain M."/>
            <person name="Wolden R."/>
            <person name="Jaen-Luchoro D."/>
            <person name="Salva-Serra F."/>
            <person name="Iglesias B.P."/>
            <person name="Karlsson R."/>
            <person name="Klingenberg C."/>
            <person name="Cavanagh J.P."/>
        </authorList>
    </citation>
    <scope>NUCLEOTIDE SEQUENCE [LARGE SCALE GENOMIC DNA]</scope>
    <source>
        <strain evidence="3 4">58-22</strain>
    </source>
</reference>
<keyword evidence="4" id="KW-1185">Reference proteome</keyword>
<dbReference type="InterPro" id="IPR010627">
    <property type="entry name" value="Prepilin_pept_A24_N"/>
</dbReference>
<evidence type="ECO:0000313" key="3">
    <source>
        <dbReference type="EMBL" id="NUI82442.1"/>
    </source>
</evidence>
<organism evidence="3 4">
    <name type="scientific">Staphylococcus borealis</name>
    <dbReference type="NCBI Taxonomy" id="2742203"/>
    <lineage>
        <taxon>Bacteria</taxon>
        <taxon>Bacillati</taxon>
        <taxon>Bacillota</taxon>
        <taxon>Bacilli</taxon>
        <taxon>Bacillales</taxon>
        <taxon>Staphylococcaceae</taxon>
        <taxon>Staphylococcus</taxon>
    </lineage>
</organism>
<dbReference type="PANTHER" id="PTHR30487:SF0">
    <property type="entry name" value="PREPILIN LEADER PEPTIDASE_N-METHYLTRANSFERASE-RELATED"/>
    <property type="match status" value="1"/>
</dbReference>
<proteinExistence type="predicted"/>
<protein>
    <submittedName>
        <fullName evidence="3">Prepilin peptidase</fullName>
    </submittedName>
</protein>
<name>A0ABX2LU02_9STAP</name>
<dbReference type="Pfam" id="PF06750">
    <property type="entry name" value="A24_N_bact"/>
    <property type="match status" value="1"/>
</dbReference>
<feature type="transmembrane region" description="Helical" evidence="1">
    <location>
        <begin position="184"/>
        <end position="204"/>
    </location>
</feature>
<feature type="transmembrane region" description="Helical" evidence="1">
    <location>
        <begin position="99"/>
        <end position="131"/>
    </location>
</feature>
<dbReference type="EMBL" id="JABVEG010000003">
    <property type="protein sequence ID" value="NUI82442.1"/>
    <property type="molecule type" value="Genomic_DNA"/>
</dbReference>
<evidence type="ECO:0000313" key="4">
    <source>
        <dbReference type="Proteomes" id="UP000610527"/>
    </source>
</evidence>
<evidence type="ECO:0000256" key="1">
    <source>
        <dbReference type="SAM" id="Phobius"/>
    </source>
</evidence>
<dbReference type="InterPro" id="IPR050882">
    <property type="entry name" value="Prepilin_peptidase/N-MTase"/>
</dbReference>
<feature type="transmembrane region" description="Helical" evidence="1">
    <location>
        <begin position="22"/>
        <end position="39"/>
    </location>
</feature>